<feature type="domain" description="RanBP2-type" evidence="10">
    <location>
        <begin position="234"/>
        <end position="263"/>
    </location>
</feature>
<evidence type="ECO:0000256" key="1">
    <source>
        <dbReference type="ARBA" id="ARBA00004123"/>
    </source>
</evidence>
<feature type="compositionally biased region" description="Basic residues" evidence="8">
    <location>
        <begin position="14"/>
        <end position="34"/>
    </location>
</feature>
<dbReference type="SMART" id="SM00360">
    <property type="entry name" value="RRM"/>
    <property type="match status" value="1"/>
</dbReference>
<feature type="region of interest" description="Disordered" evidence="8">
    <location>
        <begin position="206"/>
        <end position="236"/>
    </location>
</feature>
<dbReference type="PROSITE" id="PS50102">
    <property type="entry name" value="RRM"/>
    <property type="match status" value="1"/>
</dbReference>
<dbReference type="GO" id="GO:0008270">
    <property type="term" value="F:zinc ion binding"/>
    <property type="evidence" value="ECO:0007669"/>
    <property type="project" value="UniProtKB-KW"/>
</dbReference>
<dbReference type="GO" id="GO:0003723">
    <property type="term" value="F:RNA binding"/>
    <property type="evidence" value="ECO:0007669"/>
    <property type="project" value="UniProtKB-UniRule"/>
</dbReference>
<keyword evidence="4" id="KW-0862">Zinc</keyword>
<evidence type="ECO:0000256" key="8">
    <source>
        <dbReference type="SAM" id="MobiDB-lite"/>
    </source>
</evidence>
<dbReference type="CDD" id="cd00590">
    <property type="entry name" value="RRM_SF"/>
    <property type="match status" value="1"/>
</dbReference>
<feature type="compositionally biased region" description="Pro residues" evidence="8">
    <location>
        <begin position="221"/>
        <end position="232"/>
    </location>
</feature>
<dbReference type="GO" id="GO:0000398">
    <property type="term" value="P:mRNA splicing, via spliceosome"/>
    <property type="evidence" value="ECO:0007669"/>
    <property type="project" value="TreeGrafter"/>
</dbReference>
<dbReference type="Gene3D" id="3.30.70.330">
    <property type="match status" value="1"/>
</dbReference>
<accession>A0A1D1ZW74</accession>
<dbReference type="InterPro" id="IPR012677">
    <property type="entry name" value="Nucleotide-bd_a/b_plait_sf"/>
</dbReference>
<evidence type="ECO:0000256" key="6">
    <source>
        <dbReference type="PROSITE-ProRule" id="PRU00176"/>
    </source>
</evidence>
<feature type="region of interest" description="Disordered" evidence="8">
    <location>
        <begin position="508"/>
        <end position="546"/>
    </location>
</feature>
<dbReference type="CDD" id="cd16166">
    <property type="entry name" value="OCRE_SUA_like"/>
    <property type="match status" value="1"/>
</dbReference>
<dbReference type="InterPro" id="IPR035623">
    <property type="entry name" value="SUA-like_OCRE"/>
</dbReference>
<gene>
    <name evidence="11" type="ORF">g.47387</name>
</gene>
<keyword evidence="6" id="KW-0694">RNA-binding</keyword>
<feature type="region of interest" description="Disordered" evidence="8">
    <location>
        <begin position="569"/>
        <end position="615"/>
    </location>
</feature>
<dbReference type="PANTHER" id="PTHR13948:SF3">
    <property type="entry name" value="FI21118P1"/>
    <property type="match status" value="1"/>
</dbReference>
<dbReference type="PROSITE" id="PS01358">
    <property type="entry name" value="ZF_RANBP2_1"/>
    <property type="match status" value="1"/>
</dbReference>
<dbReference type="SUPFAM" id="SSF90209">
    <property type="entry name" value="Ran binding protein zinc finger-like"/>
    <property type="match status" value="1"/>
</dbReference>
<dbReference type="InterPro" id="IPR035979">
    <property type="entry name" value="RBD_domain_sf"/>
</dbReference>
<sequence length="615" mass="67322">MHDRSRSPSGSQDRRRRRRSRSRPRSRSRRRHSPRREDGRRRPPSPHAHARRDRSRGAQEPDRWTPPEEWRAPEGESTVWATQSRENPRHRHRRETNEENLTQKHRSRSDSSVRHRAASSCGRRDGRDKRERSGSPERREREPGRDLRRRVSPEQVWQHDRYEGERRREEDGRRRAYLPNDSRTRYEASLEAGLDDGRDAEPYLSEAVRSRRSPPADGRQQPPPHWEPPPQKTPREDWVCGRCQALNFGRRQACFVCSSSREGVQAAGAREVRQRASSTLRVTGLSRHVDGPALQAVFRPVAEVKEVRIVRGPGGPTAPADSAFVVFSSHQEASQALAAVQTHTEALEAQFGPLTIEFAEEGLRGGEAAQVELGPNGVLEGTSWEPASFEEQETGDAEAAAAPVAVDCERPGDGPGSSAVMEARGHGSTTEEASQAPSAAPGFAYDPASGYMYDPGSGYYYDANSGMYCHPSLGVWGTLDGETGAFAPYQEPGLASTGVSSAAEASLAAAHETIEQERRRAAGAATVAASGPGPGAAQTQQPRRSAVIGAAPQLDAQGLFEAARALQQREDEKARAASSAHRPPAAKSAPAPIPATKPAVQGVVHRGKWAQRALQ</sequence>
<evidence type="ECO:0000259" key="10">
    <source>
        <dbReference type="PROSITE" id="PS50199"/>
    </source>
</evidence>
<evidence type="ECO:0000256" key="7">
    <source>
        <dbReference type="PROSITE-ProRule" id="PRU00322"/>
    </source>
</evidence>
<evidence type="ECO:0000256" key="2">
    <source>
        <dbReference type="ARBA" id="ARBA00022723"/>
    </source>
</evidence>
<feature type="compositionally biased region" description="Low complexity" evidence="8">
    <location>
        <begin position="522"/>
        <end position="543"/>
    </location>
</feature>
<dbReference type="SMART" id="SM00547">
    <property type="entry name" value="ZnF_RBZ"/>
    <property type="match status" value="1"/>
</dbReference>
<evidence type="ECO:0000313" key="11">
    <source>
        <dbReference type="EMBL" id="JAT71210.1"/>
    </source>
</evidence>
<dbReference type="GO" id="GO:0005634">
    <property type="term" value="C:nucleus"/>
    <property type="evidence" value="ECO:0007669"/>
    <property type="project" value="UniProtKB-SubCell"/>
</dbReference>
<dbReference type="InterPro" id="IPR001876">
    <property type="entry name" value="Znf_RanBP2"/>
</dbReference>
<feature type="compositionally biased region" description="Basic residues" evidence="8">
    <location>
        <begin position="42"/>
        <end position="54"/>
    </location>
</feature>
<dbReference type="Pfam" id="PF17780">
    <property type="entry name" value="OCRE"/>
    <property type="match status" value="1"/>
</dbReference>
<feature type="region of interest" description="Disordered" evidence="8">
    <location>
        <begin position="1"/>
        <end position="180"/>
    </location>
</feature>
<proteinExistence type="predicted"/>
<evidence type="ECO:0000259" key="9">
    <source>
        <dbReference type="PROSITE" id="PS50102"/>
    </source>
</evidence>
<feature type="compositionally biased region" description="Basic and acidic residues" evidence="8">
    <location>
        <begin position="55"/>
        <end position="74"/>
    </location>
</feature>
<dbReference type="Pfam" id="PF00076">
    <property type="entry name" value="RRM_1"/>
    <property type="match status" value="1"/>
</dbReference>
<reference evidence="11" key="1">
    <citation type="submission" date="2015-08" db="EMBL/GenBank/DDBJ databases">
        <authorList>
            <person name="Babu N.S."/>
            <person name="Beckwith C.J."/>
            <person name="Beseler K.G."/>
            <person name="Brison A."/>
            <person name="Carone J.V."/>
            <person name="Caskin T.P."/>
            <person name="Diamond M."/>
            <person name="Durham M.E."/>
            <person name="Foxe J.M."/>
            <person name="Go M."/>
            <person name="Henderson B.A."/>
            <person name="Jones I.B."/>
            <person name="McGettigan J.A."/>
            <person name="Micheletti S.J."/>
            <person name="Nasrallah M.E."/>
            <person name="Ortiz D."/>
            <person name="Piller C.R."/>
            <person name="Privatt S.R."/>
            <person name="Schneider S.L."/>
            <person name="Sharp S."/>
            <person name="Smith T.C."/>
            <person name="Stanton J.D."/>
            <person name="Ullery H.E."/>
            <person name="Wilson R.J."/>
            <person name="Serrano M.G."/>
            <person name="Buck G."/>
            <person name="Lee V."/>
            <person name="Wang Y."/>
            <person name="Carvalho R."/>
            <person name="Voegtly L."/>
            <person name="Shi R."/>
            <person name="Duckworth R."/>
            <person name="Johnson A."/>
            <person name="Loviza R."/>
            <person name="Walstead R."/>
            <person name="Shah Z."/>
            <person name="Kiflezghi M."/>
            <person name="Wade K."/>
            <person name="Ball S.L."/>
            <person name="Bradley K.W."/>
            <person name="Asai D.J."/>
            <person name="Bowman C.A."/>
            <person name="Russell D.A."/>
            <person name="Pope W.H."/>
            <person name="Jacobs-Sera D."/>
            <person name="Hendrix R.W."/>
            <person name="Hatfull G.F."/>
        </authorList>
    </citation>
    <scope>NUCLEOTIDE SEQUENCE</scope>
</reference>
<dbReference type="InterPro" id="IPR000504">
    <property type="entry name" value="RRM_dom"/>
</dbReference>
<dbReference type="InterPro" id="IPR036443">
    <property type="entry name" value="Znf_RanBP2_sf"/>
</dbReference>
<comment type="subcellular location">
    <subcellularLocation>
        <location evidence="1">Nucleus</location>
    </subcellularLocation>
</comment>
<evidence type="ECO:0008006" key="12">
    <source>
        <dbReference type="Google" id="ProtNLM"/>
    </source>
</evidence>
<organism evidence="11">
    <name type="scientific">Auxenochlorella protothecoides</name>
    <name type="common">Green microalga</name>
    <name type="synonym">Chlorella protothecoides</name>
    <dbReference type="NCBI Taxonomy" id="3075"/>
    <lineage>
        <taxon>Eukaryota</taxon>
        <taxon>Viridiplantae</taxon>
        <taxon>Chlorophyta</taxon>
        <taxon>core chlorophytes</taxon>
        <taxon>Trebouxiophyceae</taxon>
        <taxon>Chlorellales</taxon>
        <taxon>Chlorellaceae</taxon>
        <taxon>Auxenochlorella</taxon>
    </lineage>
</organism>
<feature type="region of interest" description="Disordered" evidence="8">
    <location>
        <begin position="407"/>
        <end position="439"/>
    </location>
</feature>
<dbReference type="PANTHER" id="PTHR13948">
    <property type="entry name" value="RNA-BINDING PROTEIN"/>
    <property type="match status" value="1"/>
</dbReference>
<keyword evidence="5" id="KW-0539">Nucleus</keyword>
<keyword evidence="2" id="KW-0479">Metal-binding</keyword>
<evidence type="ECO:0000256" key="5">
    <source>
        <dbReference type="ARBA" id="ARBA00023242"/>
    </source>
</evidence>
<dbReference type="SUPFAM" id="SSF54928">
    <property type="entry name" value="RNA-binding domain, RBD"/>
    <property type="match status" value="1"/>
</dbReference>
<dbReference type="InterPro" id="IPR041591">
    <property type="entry name" value="OCRE"/>
</dbReference>
<feature type="domain" description="RRM" evidence="9">
    <location>
        <begin position="278"/>
        <end position="361"/>
    </location>
</feature>
<evidence type="ECO:0000256" key="3">
    <source>
        <dbReference type="ARBA" id="ARBA00022771"/>
    </source>
</evidence>
<dbReference type="Gene3D" id="4.10.1060.10">
    <property type="entry name" value="Zinc finger, RanBP2-type"/>
    <property type="match status" value="1"/>
</dbReference>
<evidence type="ECO:0000256" key="4">
    <source>
        <dbReference type="ARBA" id="ARBA00022833"/>
    </source>
</evidence>
<dbReference type="PROSITE" id="PS50199">
    <property type="entry name" value="ZF_RANBP2_2"/>
    <property type="match status" value="1"/>
</dbReference>
<feature type="compositionally biased region" description="Basic and acidic residues" evidence="8">
    <location>
        <begin position="122"/>
        <end position="174"/>
    </location>
</feature>
<name>A0A1D1ZW74_AUXPR</name>
<protein>
    <recommendedName>
        <fullName evidence="12">RNA-binding protein 5</fullName>
    </recommendedName>
</protein>
<feature type="compositionally biased region" description="Low complexity" evidence="8">
    <location>
        <begin position="576"/>
        <end position="599"/>
    </location>
</feature>
<feature type="compositionally biased region" description="Polar residues" evidence="8">
    <location>
        <begin position="427"/>
        <end position="437"/>
    </location>
</feature>
<dbReference type="EMBL" id="GDKF01007412">
    <property type="protein sequence ID" value="JAT71210.1"/>
    <property type="molecule type" value="Transcribed_RNA"/>
</dbReference>
<dbReference type="AlphaFoldDB" id="A0A1D1ZW74"/>
<keyword evidence="3 7" id="KW-0863">Zinc-finger</keyword>